<dbReference type="Proteomes" id="UP001357485">
    <property type="component" value="Unassembled WGS sequence"/>
</dbReference>
<name>A0ABR0LX19_9PEZI</name>
<feature type="domain" description="Inosine/uridine-preferring nucleoside hydrolase" evidence="4">
    <location>
        <begin position="7"/>
        <end position="61"/>
    </location>
</feature>
<dbReference type="Gene3D" id="3.90.245.10">
    <property type="entry name" value="Ribonucleoside hydrolase-like"/>
    <property type="match status" value="1"/>
</dbReference>
<evidence type="ECO:0000313" key="5">
    <source>
        <dbReference type="EMBL" id="KAK5255096.1"/>
    </source>
</evidence>
<keyword evidence="3" id="KW-0326">Glycosidase</keyword>
<dbReference type="PANTHER" id="PTHR12304:SF56">
    <property type="entry name" value="HYDROLASE, PUTATIVE (AFU_ORTHOLOGUE AFUA_1G11790)-RELATED"/>
    <property type="match status" value="1"/>
</dbReference>
<sequence>MAPLNRIIIDTDPGVDDILAMLLAFSAKPEELEVLLISVTFGNVDVQNCLRNVISMFHTIEKEQVWRRKNGHAPGFETLGMFKPIVAVGAEEPLADQLMMADYF</sequence>
<keyword evidence="6" id="KW-1185">Reference proteome</keyword>
<keyword evidence="2" id="KW-0378">Hydrolase</keyword>
<comment type="caution">
    <text evidence="5">The sequence shown here is derived from an EMBL/GenBank/DDBJ whole genome shotgun (WGS) entry which is preliminary data.</text>
</comment>
<protein>
    <recommendedName>
        <fullName evidence="4">Inosine/uridine-preferring nucleoside hydrolase domain-containing protein</fullName>
    </recommendedName>
</protein>
<dbReference type="InterPro" id="IPR023186">
    <property type="entry name" value="IUNH"/>
</dbReference>
<dbReference type="InterPro" id="IPR036452">
    <property type="entry name" value="Ribo_hydro-like"/>
</dbReference>
<feature type="non-terminal residue" evidence="5">
    <location>
        <position position="104"/>
    </location>
</feature>
<proteinExistence type="inferred from homology"/>
<comment type="similarity">
    <text evidence="1">Belongs to the IUNH family.</text>
</comment>
<organism evidence="5 6">
    <name type="scientific">Cryomyces antarcticus</name>
    <dbReference type="NCBI Taxonomy" id="329879"/>
    <lineage>
        <taxon>Eukaryota</taxon>
        <taxon>Fungi</taxon>
        <taxon>Dikarya</taxon>
        <taxon>Ascomycota</taxon>
        <taxon>Pezizomycotina</taxon>
        <taxon>Dothideomycetes</taxon>
        <taxon>Dothideomycetes incertae sedis</taxon>
        <taxon>Cryomyces</taxon>
    </lineage>
</organism>
<evidence type="ECO:0000259" key="4">
    <source>
        <dbReference type="Pfam" id="PF01156"/>
    </source>
</evidence>
<reference evidence="5 6" key="1">
    <citation type="submission" date="2023-08" db="EMBL/GenBank/DDBJ databases">
        <title>Black Yeasts Isolated from many extreme environments.</title>
        <authorList>
            <person name="Coleine C."/>
            <person name="Stajich J.E."/>
            <person name="Selbmann L."/>
        </authorList>
    </citation>
    <scope>NUCLEOTIDE SEQUENCE [LARGE SCALE GENOMIC DNA]</scope>
    <source>
        <strain evidence="5 6">CCFEE 536</strain>
    </source>
</reference>
<evidence type="ECO:0000313" key="6">
    <source>
        <dbReference type="Proteomes" id="UP001357485"/>
    </source>
</evidence>
<gene>
    <name evidence="5" type="ORF">LTR16_004700</name>
</gene>
<evidence type="ECO:0000256" key="2">
    <source>
        <dbReference type="ARBA" id="ARBA00022801"/>
    </source>
</evidence>
<evidence type="ECO:0000256" key="3">
    <source>
        <dbReference type="ARBA" id="ARBA00023295"/>
    </source>
</evidence>
<dbReference type="Pfam" id="PF01156">
    <property type="entry name" value="IU_nuc_hydro"/>
    <property type="match status" value="1"/>
</dbReference>
<evidence type="ECO:0000256" key="1">
    <source>
        <dbReference type="ARBA" id="ARBA00009176"/>
    </source>
</evidence>
<dbReference type="InterPro" id="IPR001910">
    <property type="entry name" value="Inosine/uridine_hydrolase_dom"/>
</dbReference>
<dbReference type="EMBL" id="JAVRRA010008865">
    <property type="protein sequence ID" value="KAK5255096.1"/>
    <property type="molecule type" value="Genomic_DNA"/>
</dbReference>
<dbReference type="PANTHER" id="PTHR12304">
    <property type="entry name" value="INOSINE-URIDINE PREFERRING NUCLEOSIDE HYDROLASE"/>
    <property type="match status" value="1"/>
</dbReference>
<accession>A0ABR0LX19</accession>
<dbReference type="SUPFAM" id="SSF53590">
    <property type="entry name" value="Nucleoside hydrolase"/>
    <property type="match status" value="1"/>
</dbReference>